<comment type="caution">
    <text evidence="1">The sequence shown here is derived from an EMBL/GenBank/DDBJ whole genome shotgun (WGS) entry which is preliminary data.</text>
</comment>
<dbReference type="Proteomes" id="UP000240978">
    <property type="component" value="Unassembled WGS sequence"/>
</dbReference>
<proteinExistence type="predicted"/>
<evidence type="ECO:0000313" key="1">
    <source>
        <dbReference type="EMBL" id="PSL22416.1"/>
    </source>
</evidence>
<name>A0A2P8FL36_9BACT</name>
<organism evidence="1 2">
    <name type="scientific">Chitinophaga ginsengisoli</name>
    <dbReference type="NCBI Taxonomy" id="363837"/>
    <lineage>
        <taxon>Bacteria</taxon>
        <taxon>Pseudomonadati</taxon>
        <taxon>Bacteroidota</taxon>
        <taxon>Chitinophagia</taxon>
        <taxon>Chitinophagales</taxon>
        <taxon>Chitinophagaceae</taxon>
        <taxon>Chitinophaga</taxon>
    </lineage>
</organism>
<keyword evidence="2" id="KW-1185">Reference proteome</keyword>
<dbReference type="EMBL" id="PYGK01000022">
    <property type="protein sequence ID" value="PSL22416.1"/>
    <property type="molecule type" value="Genomic_DNA"/>
</dbReference>
<gene>
    <name evidence="1" type="ORF">CLV42_12242</name>
</gene>
<reference evidence="1 2" key="1">
    <citation type="submission" date="2018-03" db="EMBL/GenBank/DDBJ databases">
        <title>Genomic Encyclopedia of Archaeal and Bacterial Type Strains, Phase II (KMG-II): from individual species to whole genera.</title>
        <authorList>
            <person name="Goeker M."/>
        </authorList>
    </citation>
    <scope>NUCLEOTIDE SEQUENCE [LARGE SCALE GENOMIC DNA]</scope>
    <source>
        <strain evidence="1 2">DSM 18107</strain>
    </source>
</reference>
<dbReference type="AlphaFoldDB" id="A0A2P8FL36"/>
<accession>A0A2P8FL36</accession>
<sequence length="121" mass="14554">MNMILYRELEDYIYEYCKEYMTQDEFMAHKVLLYKTPNTSEAMIAKMRERGWFNDEPHILDMIADGFPEFKRRVVARIWREHKDILPLNLCPKCNLIARTPEAHQCRFCKHDWHSADAAAK</sequence>
<protein>
    <submittedName>
        <fullName evidence="1">Uncharacterized protein</fullName>
    </submittedName>
</protein>
<evidence type="ECO:0000313" key="2">
    <source>
        <dbReference type="Proteomes" id="UP000240978"/>
    </source>
</evidence>
<dbReference type="RefSeq" id="WP_245901789.1">
    <property type="nucleotide sequence ID" value="NZ_PYGK01000022.1"/>
</dbReference>